<evidence type="ECO:0000259" key="4">
    <source>
        <dbReference type="PROSITE" id="PS50943"/>
    </source>
</evidence>
<dbReference type="Gene3D" id="1.10.260.40">
    <property type="entry name" value="lambda repressor-like DNA-binding domains"/>
    <property type="match status" value="1"/>
</dbReference>
<dbReference type="PROSITE" id="PS50943">
    <property type="entry name" value="HTH_CROC1"/>
    <property type="match status" value="1"/>
</dbReference>
<dbReference type="RefSeq" id="WP_112788037.1">
    <property type="nucleotide sequence ID" value="NZ_CP040415.1"/>
</dbReference>
<dbReference type="InterPro" id="IPR036286">
    <property type="entry name" value="LexA/Signal_pep-like_sf"/>
</dbReference>
<evidence type="ECO:0000313" key="5">
    <source>
        <dbReference type="EMBL" id="QDO91979.1"/>
    </source>
</evidence>
<gene>
    <name evidence="6" type="ORF">B8A44_03945</name>
    <name evidence="5" type="ORF">FNV33_08060</name>
</gene>
<dbReference type="KEGG" id="dpm:FNV33_08060"/>
<name>A0A328KL05_9LACT</name>
<feature type="domain" description="HTH cro/C1-type" evidence="4">
    <location>
        <begin position="10"/>
        <end position="65"/>
    </location>
</feature>
<accession>A0A328KL05</accession>
<reference evidence="5 8" key="2">
    <citation type="submission" date="2019-07" db="EMBL/GenBank/DDBJ databases">
        <title>Genome assembly of a nasal isolate of Dolosigranulum pigrum from a chronic sinusitis patient.</title>
        <authorList>
            <person name="Baig S."/>
            <person name="Overballe-Petersen S."/>
            <person name="Kaspar U."/>
            <person name="Rendboe A."/>
            <person name="de Man T."/>
            <person name="Liu C."/>
            <person name="Price L.B."/>
            <person name="Stegger M."/>
            <person name="Becker K."/>
            <person name="Skytt Andersen P."/>
        </authorList>
    </citation>
    <scope>NUCLEOTIDE SEQUENCE [LARGE SCALE GENOMIC DNA]</scope>
    <source>
        <strain evidence="5 8">83VPs-KB5</strain>
    </source>
</reference>
<dbReference type="GO" id="GO:0003677">
    <property type="term" value="F:DNA binding"/>
    <property type="evidence" value="ECO:0007669"/>
    <property type="project" value="UniProtKB-KW"/>
</dbReference>
<dbReference type="Gene3D" id="2.10.109.10">
    <property type="entry name" value="Umud Fragment, subunit A"/>
    <property type="match status" value="1"/>
</dbReference>
<dbReference type="PANTHER" id="PTHR40661">
    <property type="match status" value="1"/>
</dbReference>
<dbReference type="InterPro" id="IPR001387">
    <property type="entry name" value="Cro/C1-type_HTH"/>
</dbReference>
<dbReference type="InterPro" id="IPR010982">
    <property type="entry name" value="Lambda_DNA-bd_dom_sf"/>
</dbReference>
<keyword evidence="2" id="KW-0238">DNA-binding</keyword>
<dbReference type="InterPro" id="IPR015927">
    <property type="entry name" value="Peptidase_S24_S26A/B/C"/>
</dbReference>
<dbReference type="EMBL" id="NAQV01000011">
    <property type="protein sequence ID" value="RAN63907.1"/>
    <property type="molecule type" value="Genomic_DNA"/>
</dbReference>
<evidence type="ECO:0000256" key="1">
    <source>
        <dbReference type="ARBA" id="ARBA00023015"/>
    </source>
</evidence>
<dbReference type="Proteomes" id="UP000249099">
    <property type="component" value="Unassembled WGS sequence"/>
</dbReference>
<keyword evidence="1" id="KW-0805">Transcription regulation</keyword>
<dbReference type="CDD" id="cd00093">
    <property type="entry name" value="HTH_XRE"/>
    <property type="match status" value="1"/>
</dbReference>
<proteinExistence type="predicted"/>
<organism evidence="6 7">
    <name type="scientific">Dolosigranulum pigrum</name>
    <dbReference type="NCBI Taxonomy" id="29394"/>
    <lineage>
        <taxon>Bacteria</taxon>
        <taxon>Bacillati</taxon>
        <taxon>Bacillota</taxon>
        <taxon>Bacilli</taxon>
        <taxon>Lactobacillales</taxon>
        <taxon>Carnobacteriaceae</taxon>
        <taxon>Dolosigranulum</taxon>
    </lineage>
</organism>
<dbReference type="Pfam" id="PF00717">
    <property type="entry name" value="Peptidase_S24"/>
    <property type="match status" value="1"/>
</dbReference>
<dbReference type="PANTHER" id="PTHR40661:SF1">
    <property type="entry name" value="HTH CRO_C1-TYPE DOMAIN-CONTAINING PROTEIN"/>
    <property type="match status" value="1"/>
</dbReference>
<dbReference type="CDD" id="cd06529">
    <property type="entry name" value="S24_LexA-like"/>
    <property type="match status" value="1"/>
</dbReference>
<dbReference type="SUPFAM" id="SSF47413">
    <property type="entry name" value="lambda repressor-like DNA-binding domains"/>
    <property type="match status" value="1"/>
</dbReference>
<dbReference type="Pfam" id="PF01381">
    <property type="entry name" value="HTH_3"/>
    <property type="match status" value="1"/>
</dbReference>
<dbReference type="SMART" id="SM00530">
    <property type="entry name" value="HTH_XRE"/>
    <property type="match status" value="1"/>
</dbReference>
<dbReference type="InterPro" id="IPR039418">
    <property type="entry name" value="LexA-like"/>
</dbReference>
<evidence type="ECO:0000256" key="2">
    <source>
        <dbReference type="ARBA" id="ARBA00023125"/>
    </source>
</evidence>
<evidence type="ECO:0000256" key="3">
    <source>
        <dbReference type="ARBA" id="ARBA00023163"/>
    </source>
</evidence>
<dbReference type="Proteomes" id="UP000315953">
    <property type="component" value="Chromosome"/>
</dbReference>
<dbReference type="SUPFAM" id="SSF51306">
    <property type="entry name" value="LexA/Signal peptidase"/>
    <property type="match status" value="1"/>
</dbReference>
<evidence type="ECO:0000313" key="7">
    <source>
        <dbReference type="Proteomes" id="UP000249099"/>
    </source>
</evidence>
<sequence length="231" mass="25910">MKNKEIGTRLKSLRKNKGLEQQEVAKLMGYKSDTTISKWENGKNLPNGGKLAKLASIFNTSTDYILHGEAIQSSNSEPILDIYNELTPPRQQKVYHYAEEQLDEQQLEEHSNIYMIHGRASAAGSVIEVDDNDARMNVVNNSTIPNGADEIVKITGDSMEPLIKKGSSVYIRHQPTIENGEIAIVRIEDIGVTCKKVYKNNKEVRLKSINTTYDDMVYQADEVTILGKVLL</sequence>
<evidence type="ECO:0000313" key="8">
    <source>
        <dbReference type="Proteomes" id="UP000315953"/>
    </source>
</evidence>
<keyword evidence="3" id="KW-0804">Transcription</keyword>
<dbReference type="AlphaFoldDB" id="A0A328KL05"/>
<protein>
    <submittedName>
        <fullName evidence="5">Helix-turn-helix domain-containing protein</fullName>
    </submittedName>
</protein>
<dbReference type="EMBL" id="CP041626">
    <property type="protein sequence ID" value="QDO91979.1"/>
    <property type="molecule type" value="Genomic_DNA"/>
</dbReference>
<evidence type="ECO:0000313" key="6">
    <source>
        <dbReference type="EMBL" id="RAN63907.1"/>
    </source>
</evidence>
<reference evidence="6 7" key="1">
    <citation type="submission" date="2017-03" db="EMBL/GenBank/DDBJ databases">
        <title>wgs assembly of Dolosigranulum pigrum KPL CDC strains.</title>
        <authorList>
            <person name="Brugger S.D."/>
            <person name="Pettigrew M."/>
            <person name="Kong Y."/>
            <person name="Lemon K.P."/>
        </authorList>
    </citation>
    <scope>NUCLEOTIDE SEQUENCE [LARGE SCALE GENOMIC DNA]</scope>
    <source>
        <strain evidence="6 7">KPL1931_CDC4294-98</strain>
    </source>
</reference>